<dbReference type="SUPFAM" id="SSF82171">
    <property type="entry name" value="DPP6 N-terminal domain-like"/>
    <property type="match status" value="1"/>
</dbReference>
<feature type="transmembrane region" description="Helical" evidence="4">
    <location>
        <begin position="109"/>
        <end position="128"/>
    </location>
</feature>
<keyword evidence="7" id="KW-1185">Reference proteome</keyword>
<dbReference type="Pfam" id="PF00930">
    <property type="entry name" value="DPPIV_N"/>
    <property type="match status" value="1"/>
</dbReference>
<comment type="caution">
    <text evidence="6">The sequence shown here is derived from an EMBL/GenBank/DDBJ whole genome shotgun (WGS) entry which is preliminary data.</text>
</comment>
<feature type="transmembrane region" description="Helical" evidence="4">
    <location>
        <begin position="21"/>
        <end position="45"/>
    </location>
</feature>
<dbReference type="Gene3D" id="2.140.10.30">
    <property type="entry name" value="Dipeptidylpeptidase IV, N-terminal domain"/>
    <property type="match status" value="1"/>
</dbReference>
<evidence type="ECO:0000313" key="6">
    <source>
        <dbReference type="EMBL" id="OAF66869.1"/>
    </source>
</evidence>
<dbReference type="InterPro" id="IPR050278">
    <property type="entry name" value="Serine_Prot_S9B/DPPIV"/>
</dbReference>
<keyword evidence="4" id="KW-0812">Transmembrane</keyword>
<dbReference type="GO" id="GO:0004177">
    <property type="term" value="F:aminopeptidase activity"/>
    <property type="evidence" value="ECO:0007669"/>
    <property type="project" value="UniProtKB-KW"/>
</dbReference>
<keyword evidence="2" id="KW-0720">Serine protease</keyword>
<keyword evidence="1" id="KW-0645">Protease</keyword>
<evidence type="ECO:0000256" key="1">
    <source>
        <dbReference type="ARBA" id="ARBA00022438"/>
    </source>
</evidence>
<keyword evidence="4" id="KW-1133">Transmembrane helix</keyword>
<keyword evidence="4" id="KW-0472">Membrane</keyword>
<dbReference type="Proteomes" id="UP000078046">
    <property type="component" value="Unassembled WGS sequence"/>
</dbReference>
<dbReference type="PANTHER" id="PTHR11731:SF200">
    <property type="entry name" value="DIPEPTIDYL PEPTIDASE 10, ISOFORM B"/>
    <property type="match status" value="1"/>
</dbReference>
<accession>A0A177AXY5</accession>
<reference evidence="6 7" key="1">
    <citation type="submission" date="2016-04" db="EMBL/GenBank/DDBJ databases">
        <title>The genome of Intoshia linei affirms orthonectids as highly simplified spiralians.</title>
        <authorList>
            <person name="Mikhailov K.V."/>
            <person name="Slusarev G.S."/>
            <person name="Nikitin M.A."/>
            <person name="Logacheva M.D."/>
            <person name="Penin A."/>
            <person name="Aleoshin V."/>
            <person name="Panchin Y.V."/>
        </authorList>
    </citation>
    <scope>NUCLEOTIDE SEQUENCE [LARGE SCALE GENOMIC DNA]</scope>
    <source>
        <strain evidence="6">Intl2013</strain>
        <tissue evidence="6">Whole animal</tissue>
    </source>
</reference>
<dbReference type="EMBL" id="LWCA01000807">
    <property type="protein sequence ID" value="OAF66869.1"/>
    <property type="molecule type" value="Genomic_DNA"/>
</dbReference>
<gene>
    <name evidence="6" type="ORF">A3Q56_05402</name>
</gene>
<feature type="non-terminal residue" evidence="6">
    <location>
        <position position="1891"/>
    </location>
</feature>
<keyword evidence="3" id="KW-0325">Glycoprotein</keyword>
<proteinExistence type="predicted"/>
<protein>
    <recommendedName>
        <fullName evidence="5">Dipeptidylpeptidase IV N-terminal domain-containing protein</fullName>
    </recommendedName>
</protein>
<evidence type="ECO:0000256" key="2">
    <source>
        <dbReference type="ARBA" id="ARBA00022825"/>
    </source>
</evidence>
<dbReference type="OrthoDB" id="16520at2759"/>
<name>A0A177AXY5_9BILA</name>
<feature type="transmembrane region" description="Helical" evidence="4">
    <location>
        <begin position="140"/>
        <end position="158"/>
    </location>
</feature>
<dbReference type="GO" id="GO:0008236">
    <property type="term" value="F:serine-type peptidase activity"/>
    <property type="evidence" value="ECO:0007669"/>
    <property type="project" value="UniProtKB-KW"/>
</dbReference>
<dbReference type="GO" id="GO:0006508">
    <property type="term" value="P:proteolysis"/>
    <property type="evidence" value="ECO:0007669"/>
    <property type="project" value="InterPro"/>
</dbReference>
<keyword evidence="1" id="KW-0378">Hydrolase</keyword>
<organism evidence="6 7">
    <name type="scientific">Intoshia linei</name>
    <dbReference type="NCBI Taxonomy" id="1819745"/>
    <lineage>
        <taxon>Eukaryota</taxon>
        <taxon>Metazoa</taxon>
        <taxon>Spiralia</taxon>
        <taxon>Lophotrochozoa</taxon>
        <taxon>Mesozoa</taxon>
        <taxon>Orthonectida</taxon>
        <taxon>Rhopaluridae</taxon>
        <taxon>Intoshia</taxon>
    </lineage>
</organism>
<feature type="domain" description="Dipeptidylpeptidase IV N-terminal" evidence="5">
    <location>
        <begin position="121"/>
        <end position="501"/>
    </location>
</feature>
<evidence type="ECO:0000256" key="4">
    <source>
        <dbReference type="SAM" id="Phobius"/>
    </source>
</evidence>
<dbReference type="PANTHER" id="PTHR11731">
    <property type="entry name" value="PROTEASE FAMILY S9B,C DIPEPTIDYL-PEPTIDASE IV-RELATED"/>
    <property type="match status" value="1"/>
</dbReference>
<dbReference type="GO" id="GO:0005886">
    <property type="term" value="C:plasma membrane"/>
    <property type="evidence" value="ECO:0007669"/>
    <property type="project" value="TreeGrafter"/>
</dbReference>
<evidence type="ECO:0000313" key="7">
    <source>
        <dbReference type="Proteomes" id="UP000078046"/>
    </source>
</evidence>
<keyword evidence="1" id="KW-0031">Aminopeptidase</keyword>
<evidence type="ECO:0000256" key="3">
    <source>
        <dbReference type="ARBA" id="ARBA00023180"/>
    </source>
</evidence>
<evidence type="ECO:0000259" key="5">
    <source>
        <dbReference type="Pfam" id="PF00930"/>
    </source>
</evidence>
<sequence>MENKTEIFNKLVNENQNKRSFSGIIISVVTIICILSLLGLTIYFVKDSGVIPKKTVEFEDLFNRKFIPRLVDVQWSSKSNVMYYFDNETNIISYNADRNDTEILLSRNYIFSFNITNFWVSFSGKYILMKSVTSKNNRHSTLGIYYIYNLIIGNIYTFPNKQKTSHLLLAKWAPNFDKIVYVKNTDIFISHLKKDLIINVSQEKINDLNLIKNGISDWLYEEDVTNDINQNWWSPDGNYLAYIRFNMTYEPLFNYSIYQTTIPNDRWGYIEHQRYPIPHDPNIKILPITHVYIYHKTTKKIEFNLPYEDGNYYIYTNNWLNNTCLRTTFVDRAQKEYISYIVNILPDDSFKVIMENKEYSQIGWIDVPKNVIIYSNYSYLSIMPKAELNSEDIWNHVALINLESSHRNLKFLTSGRYDIISLVKLDKFRNILYVLSTGGDSKNQLLSRIDIPQSLKNFVDGSLENLLVDESDKYLCSYAKAKFSYNGNYHFMSCLGPNIPTFYVRSFSKKKVFIESNNECKKNLAQYDYYPKINYARIKRDNNIDIYMDIRQPQNNDTDLHPVLFYVPTVISFTESNEEIMEILFKELDHYEYNLFAIYNDFIKNSINEKPKLADIPENSENLNMDKEIIFCKETLKKIELITSLLFDHYFISLSKYMGILNVSLDIQSNLSQPEFYIDIKSGFEFPMLIGQKMIKWEKEKVNLNAKILGIHKKSTLKNENDKLYIPLYGNIKQGTEWKKIEISMLIKDPIDGQESKVNGLFYDEKLDVIIPRTLSNTKHPLKPVEIKLTFDDLNNERIEIERYYSGLDYFIIGIRKYLVQFVIECENFKIIERIEGTEGADDQNPEIEELSLIKLDEFYKRFCSFKYNFKKRIGNVLYNPYIYYLLENFDKYLTEFVNDFVKEAHRCSSLCSNFCIQSKNISNMFREQFMDIYVCTSDSKMVSKSSIEALESLKAKFKKIGENLVLKYKTTLYKKCINLDEIFTKMNTIKVSHRSLIKILLSNVKNGHANHFYLYIKDKEFSHAGLETNVAENETSALAKLLSNVLNILNSNQNQNLNDKNKSKSNSETKIDNVSIVGKYLKDFSTCTHESNIQKYLSTYNIEHDYKVGNLFIGQISYIFNILWTNIINDGKKTTDIVHGFINKFCVDLQEKIEKINKIDKIAKSSSNNVNSLDHYQKNFNENQSNVSYFVQNLFDNFTKTISSFIEDRTLDKLNKIRELELFYRNENIKEKFEIFLNIGYQDIKNGTMEFIGNVIKNYVKFFESLNGIDSLDSNSDFDSYYEFASNLKELNIWANNYVQNIQILPSNEFLSQNLTFLLKYLLKLELVSHQISIIHQEGLCRSWTDKTNKLLKFNLKLTKFCQFYYISQMGDALKNSCQDLVDEDNKLYIKSLNLLISSITDSTQNIIFSLKIPLSTSWLSNFHEIWEKYKNIPFKLITEQPPTHLTPTDTKNYMEEYIKIYKNTRETIIGKYTQRFESISIDLSQEILEIQLNKKIYHYTPIQVDELLKTIIMQNKTISNEIISIHTKKMANYLQNLIMQCHYKIKLENKLIYMYKNVSNLQISSKIMKNYLDRDLTPIFEMEHDILKLNNLHQNINESTAEVFIESMTLCRHAMEKMCTMVELKCFNLLKLSANEINLINHRNQFIYTLNSLKDVENHEIFTDIYIKHVNDKEQSQIHLIYIEKLLLFHYYKFIENVNLIKFVLNLFKKNLSKSKLDSVDAVNGLFNLLILNVGNQIKVSKENTVSCHSFLEQDSNIIQKNFKLNETALSDTINLIKIEENNLIENEFIIQKNFLNQQFLIDSDSTKIVNADNPNECQKLLNNLEKEKNQFIDRLNFNKEKSFESLSNRLDCLRGKFNQDSKNELDIKNRIQHESRIKSMVCNFIENK</sequence>
<dbReference type="InterPro" id="IPR002469">
    <property type="entry name" value="Peptidase_S9B_N"/>
</dbReference>
<dbReference type="GO" id="GO:0008239">
    <property type="term" value="F:dipeptidyl-peptidase activity"/>
    <property type="evidence" value="ECO:0007669"/>
    <property type="project" value="TreeGrafter"/>
</dbReference>